<organism evidence="3 4">
    <name type="scientific">Iris pallida</name>
    <name type="common">Sweet iris</name>
    <dbReference type="NCBI Taxonomy" id="29817"/>
    <lineage>
        <taxon>Eukaryota</taxon>
        <taxon>Viridiplantae</taxon>
        <taxon>Streptophyta</taxon>
        <taxon>Embryophyta</taxon>
        <taxon>Tracheophyta</taxon>
        <taxon>Spermatophyta</taxon>
        <taxon>Magnoliopsida</taxon>
        <taxon>Liliopsida</taxon>
        <taxon>Asparagales</taxon>
        <taxon>Iridaceae</taxon>
        <taxon>Iridoideae</taxon>
        <taxon>Irideae</taxon>
        <taxon>Iris</taxon>
    </lineage>
</organism>
<keyword evidence="2" id="KW-0812">Transmembrane</keyword>
<dbReference type="PANTHER" id="PTHR37196:SF2">
    <property type="entry name" value="TRANSMEMBRANE PROTEIN"/>
    <property type="match status" value="1"/>
</dbReference>
<dbReference type="EMBL" id="JANAVB010018333">
    <property type="protein sequence ID" value="KAJ6829594.1"/>
    <property type="molecule type" value="Genomic_DNA"/>
</dbReference>
<reference evidence="3" key="2">
    <citation type="submission" date="2023-04" db="EMBL/GenBank/DDBJ databases">
        <authorList>
            <person name="Bruccoleri R.E."/>
            <person name="Oakeley E.J."/>
            <person name="Faust A.-M."/>
            <person name="Dessus-Babus S."/>
            <person name="Altorfer M."/>
            <person name="Burckhardt D."/>
            <person name="Oertli M."/>
            <person name="Naumann U."/>
            <person name="Petersen F."/>
            <person name="Wong J."/>
        </authorList>
    </citation>
    <scope>NUCLEOTIDE SEQUENCE</scope>
    <source>
        <strain evidence="3">GSM-AAB239-AS_SAM_17_03QT</strain>
        <tissue evidence="3">Leaf</tissue>
    </source>
</reference>
<name>A0AAX6GLR2_IRIPA</name>
<dbReference type="AlphaFoldDB" id="A0AAX6GLR2"/>
<sequence length="151" mass="16467">MEAIRCSFPSLPTSSFLTTQHPTKGRARLQYFLRRQTLLPSLSPPRPQALNEALNVATDVAAPKAIGGDISVLIPVSALLLFMYWVANFIVPGIVAKELHKNGSEREEAVVSEQQTSAAPAANATAASEPPAGDKPKKKFKKEDIKKMMRR</sequence>
<feature type="transmembrane region" description="Helical" evidence="2">
    <location>
        <begin position="72"/>
        <end position="96"/>
    </location>
</feature>
<accession>A0AAX6GLR2</accession>
<comment type="caution">
    <text evidence="3">The sequence shown here is derived from an EMBL/GenBank/DDBJ whole genome shotgun (WGS) entry which is preliminary data.</text>
</comment>
<reference evidence="3" key="1">
    <citation type="journal article" date="2023" name="GigaByte">
        <title>Genome assembly of the bearded iris, Iris pallida Lam.</title>
        <authorList>
            <person name="Bruccoleri R.E."/>
            <person name="Oakeley E.J."/>
            <person name="Faust A.M.E."/>
            <person name="Altorfer M."/>
            <person name="Dessus-Babus S."/>
            <person name="Burckhardt D."/>
            <person name="Oertli M."/>
            <person name="Naumann U."/>
            <person name="Petersen F."/>
            <person name="Wong J."/>
        </authorList>
    </citation>
    <scope>NUCLEOTIDE SEQUENCE</scope>
    <source>
        <strain evidence="3">GSM-AAB239-AS_SAM_17_03QT</strain>
    </source>
</reference>
<evidence type="ECO:0000313" key="3">
    <source>
        <dbReference type="EMBL" id="KAJ6829594.1"/>
    </source>
</evidence>
<feature type="compositionally biased region" description="Basic and acidic residues" evidence="1">
    <location>
        <begin position="141"/>
        <end position="151"/>
    </location>
</feature>
<evidence type="ECO:0000256" key="1">
    <source>
        <dbReference type="SAM" id="MobiDB-lite"/>
    </source>
</evidence>
<keyword evidence="2" id="KW-1133">Transmembrane helix</keyword>
<dbReference type="Proteomes" id="UP001140949">
    <property type="component" value="Unassembled WGS sequence"/>
</dbReference>
<evidence type="ECO:0000256" key="2">
    <source>
        <dbReference type="SAM" id="Phobius"/>
    </source>
</evidence>
<evidence type="ECO:0000313" key="4">
    <source>
        <dbReference type="Proteomes" id="UP001140949"/>
    </source>
</evidence>
<proteinExistence type="predicted"/>
<dbReference type="PANTHER" id="PTHR37196">
    <property type="entry name" value="TRANSMEMBRANE PROTEIN"/>
    <property type="match status" value="1"/>
</dbReference>
<protein>
    <submittedName>
        <fullName evidence="3">Uncharacterized protein</fullName>
    </submittedName>
</protein>
<keyword evidence="4" id="KW-1185">Reference proteome</keyword>
<keyword evidence="2" id="KW-0472">Membrane</keyword>
<feature type="region of interest" description="Disordered" evidence="1">
    <location>
        <begin position="102"/>
        <end position="151"/>
    </location>
</feature>
<gene>
    <name evidence="3" type="ORF">M6B38_357145</name>
</gene>
<feature type="compositionally biased region" description="Low complexity" evidence="1">
    <location>
        <begin position="113"/>
        <end position="131"/>
    </location>
</feature>